<dbReference type="EMBL" id="ML208344">
    <property type="protein sequence ID" value="TFK68767.1"/>
    <property type="molecule type" value="Genomic_DNA"/>
</dbReference>
<proteinExistence type="predicted"/>
<sequence>ATYFYTGLGNCGSWSSDSDFVVALSLAEYSGGAHCYQHVEISYGDKTIDATVVDSCQGCARYDLDLSPAAFEALAPTDRGRIGIRWWYP</sequence>
<protein>
    <submittedName>
        <fullName evidence="1">Uncharacterized protein</fullName>
    </submittedName>
</protein>
<dbReference type="Proteomes" id="UP000308600">
    <property type="component" value="Unassembled WGS sequence"/>
</dbReference>
<evidence type="ECO:0000313" key="2">
    <source>
        <dbReference type="Proteomes" id="UP000308600"/>
    </source>
</evidence>
<organism evidence="1 2">
    <name type="scientific">Pluteus cervinus</name>
    <dbReference type="NCBI Taxonomy" id="181527"/>
    <lineage>
        <taxon>Eukaryota</taxon>
        <taxon>Fungi</taxon>
        <taxon>Dikarya</taxon>
        <taxon>Basidiomycota</taxon>
        <taxon>Agaricomycotina</taxon>
        <taxon>Agaricomycetes</taxon>
        <taxon>Agaricomycetidae</taxon>
        <taxon>Agaricales</taxon>
        <taxon>Pluteineae</taxon>
        <taxon>Pluteaceae</taxon>
        <taxon>Pluteus</taxon>
    </lineage>
</organism>
<name>A0ACD3AUX8_9AGAR</name>
<reference evidence="1 2" key="1">
    <citation type="journal article" date="2019" name="Nat. Ecol. Evol.">
        <title>Megaphylogeny resolves global patterns of mushroom evolution.</title>
        <authorList>
            <person name="Varga T."/>
            <person name="Krizsan K."/>
            <person name="Foldi C."/>
            <person name="Dima B."/>
            <person name="Sanchez-Garcia M."/>
            <person name="Sanchez-Ramirez S."/>
            <person name="Szollosi G.J."/>
            <person name="Szarkandi J.G."/>
            <person name="Papp V."/>
            <person name="Albert L."/>
            <person name="Andreopoulos W."/>
            <person name="Angelini C."/>
            <person name="Antonin V."/>
            <person name="Barry K.W."/>
            <person name="Bougher N.L."/>
            <person name="Buchanan P."/>
            <person name="Buyck B."/>
            <person name="Bense V."/>
            <person name="Catcheside P."/>
            <person name="Chovatia M."/>
            <person name="Cooper J."/>
            <person name="Damon W."/>
            <person name="Desjardin D."/>
            <person name="Finy P."/>
            <person name="Geml J."/>
            <person name="Haridas S."/>
            <person name="Hughes K."/>
            <person name="Justo A."/>
            <person name="Karasinski D."/>
            <person name="Kautmanova I."/>
            <person name="Kiss B."/>
            <person name="Kocsube S."/>
            <person name="Kotiranta H."/>
            <person name="LaButti K.M."/>
            <person name="Lechner B.E."/>
            <person name="Liimatainen K."/>
            <person name="Lipzen A."/>
            <person name="Lukacs Z."/>
            <person name="Mihaltcheva S."/>
            <person name="Morgado L.N."/>
            <person name="Niskanen T."/>
            <person name="Noordeloos M.E."/>
            <person name="Ohm R.A."/>
            <person name="Ortiz-Santana B."/>
            <person name="Ovrebo C."/>
            <person name="Racz N."/>
            <person name="Riley R."/>
            <person name="Savchenko A."/>
            <person name="Shiryaev A."/>
            <person name="Soop K."/>
            <person name="Spirin V."/>
            <person name="Szebenyi C."/>
            <person name="Tomsovsky M."/>
            <person name="Tulloss R.E."/>
            <person name="Uehling J."/>
            <person name="Grigoriev I.V."/>
            <person name="Vagvolgyi C."/>
            <person name="Papp T."/>
            <person name="Martin F.M."/>
            <person name="Miettinen O."/>
            <person name="Hibbett D.S."/>
            <person name="Nagy L.G."/>
        </authorList>
    </citation>
    <scope>NUCLEOTIDE SEQUENCE [LARGE SCALE GENOMIC DNA]</scope>
    <source>
        <strain evidence="1 2">NL-1719</strain>
    </source>
</reference>
<gene>
    <name evidence="1" type="ORF">BDN72DRAFT_768824</name>
</gene>
<accession>A0ACD3AUX8</accession>
<evidence type="ECO:0000313" key="1">
    <source>
        <dbReference type="EMBL" id="TFK68767.1"/>
    </source>
</evidence>
<keyword evidence="2" id="KW-1185">Reference proteome</keyword>
<feature type="non-terminal residue" evidence="1">
    <location>
        <position position="1"/>
    </location>
</feature>